<dbReference type="InterPro" id="IPR010865">
    <property type="entry name" value="DUF1499"/>
</dbReference>
<evidence type="ECO:0008006" key="4">
    <source>
        <dbReference type="Google" id="ProtNLM"/>
    </source>
</evidence>
<proteinExistence type="predicted"/>
<sequence length="263" mass="28812">MKKDPLNSQQHSPQQPLDWVALLGITIASLSALAAVSSGFGHRLGAWHFTTGFLILRWASFGALAAIVLSLWGAFRTRPQRKRRGFWHALLGLALSLALVSIPLYWLLMARSVPPIHDITTDTDNPPAFSALLPVRAEAPNPSYYGGPSIAVQQQKAYPDIKPLRLPLNPKTTLDEALTIARSLGWKVIAVESRETAKGGIRLEATDTTLWFGFSDDVVVRITPFDDGSRVDIRSVSRVGRSDVGTNARRIRAFLAALKERAA</sequence>
<reference evidence="2 3" key="1">
    <citation type="submission" date="2014-07" db="EMBL/GenBank/DDBJ databases">
        <title>Comparative analysis of Nitrosococcus oceani genome inventories of strains from Pacific and Atlantic gyres.</title>
        <authorList>
            <person name="Lim C.K."/>
            <person name="Wang L."/>
            <person name="Sayavedra-Soto L.A."/>
            <person name="Klotz M.G."/>
        </authorList>
    </citation>
    <scope>NUCLEOTIDE SEQUENCE [LARGE SCALE GENOMIC DNA]</scope>
    <source>
        <strain evidence="2 3">C-27</strain>
    </source>
</reference>
<comment type="caution">
    <text evidence="2">The sequence shown here is derived from an EMBL/GenBank/DDBJ whole genome shotgun (WGS) entry which is preliminary data.</text>
</comment>
<protein>
    <recommendedName>
        <fullName evidence="4">DUF1499 domain-containing protein</fullName>
    </recommendedName>
</protein>
<accession>A0A0E2Z0X7</accession>
<evidence type="ECO:0000256" key="1">
    <source>
        <dbReference type="SAM" id="Phobius"/>
    </source>
</evidence>
<evidence type="ECO:0000313" key="3">
    <source>
        <dbReference type="Proteomes" id="UP000028839"/>
    </source>
</evidence>
<dbReference type="Pfam" id="PF07386">
    <property type="entry name" value="DUF1499"/>
    <property type="match status" value="1"/>
</dbReference>
<feature type="transmembrane region" description="Helical" evidence="1">
    <location>
        <begin position="86"/>
        <end position="108"/>
    </location>
</feature>
<dbReference type="AlphaFoldDB" id="A0A0E2Z0X7"/>
<feature type="transmembrane region" description="Helical" evidence="1">
    <location>
        <begin position="52"/>
        <end position="74"/>
    </location>
</feature>
<feature type="transmembrane region" description="Helical" evidence="1">
    <location>
        <begin position="20"/>
        <end position="40"/>
    </location>
</feature>
<gene>
    <name evidence="2" type="ORF">IB75_11875</name>
</gene>
<keyword evidence="1" id="KW-0472">Membrane</keyword>
<dbReference type="OrthoDB" id="1523552at2"/>
<dbReference type="Proteomes" id="UP000028839">
    <property type="component" value="Unassembled WGS sequence"/>
</dbReference>
<keyword evidence="1" id="KW-0812">Transmembrane</keyword>
<dbReference type="EMBL" id="JPGN01000071">
    <property type="protein sequence ID" value="KFI18871.1"/>
    <property type="molecule type" value="Genomic_DNA"/>
</dbReference>
<dbReference type="HOGENOM" id="CLU_068029_1_0_6"/>
<name>A0A0E2Z0X7_9GAMM</name>
<keyword evidence="1" id="KW-1133">Transmembrane helix</keyword>
<evidence type="ECO:0000313" key="2">
    <source>
        <dbReference type="EMBL" id="KFI18871.1"/>
    </source>
</evidence>
<organism evidence="2 3">
    <name type="scientific">Nitrosococcus oceani C-27</name>
    <dbReference type="NCBI Taxonomy" id="314279"/>
    <lineage>
        <taxon>Bacteria</taxon>
        <taxon>Pseudomonadati</taxon>
        <taxon>Pseudomonadota</taxon>
        <taxon>Gammaproteobacteria</taxon>
        <taxon>Chromatiales</taxon>
        <taxon>Chromatiaceae</taxon>
        <taxon>Nitrosococcus</taxon>
    </lineage>
</organism>